<name>A0ABU5CA14_9BACI</name>
<dbReference type="RefSeq" id="WP_390357997.1">
    <property type="nucleotide sequence ID" value="NZ_JBHUIZ010000018.1"/>
</dbReference>
<evidence type="ECO:0000259" key="1">
    <source>
        <dbReference type="Pfam" id="PF00561"/>
    </source>
</evidence>
<dbReference type="PANTHER" id="PTHR43433">
    <property type="entry name" value="HYDROLASE, ALPHA/BETA FOLD FAMILY PROTEIN"/>
    <property type="match status" value="1"/>
</dbReference>
<dbReference type="PANTHER" id="PTHR43433:SF5">
    <property type="entry name" value="AB HYDROLASE-1 DOMAIN-CONTAINING PROTEIN"/>
    <property type="match status" value="1"/>
</dbReference>
<keyword evidence="3" id="KW-1185">Reference proteome</keyword>
<dbReference type="EMBL" id="JAWDIP010000003">
    <property type="protein sequence ID" value="MDY0395696.1"/>
    <property type="molecule type" value="Genomic_DNA"/>
</dbReference>
<comment type="caution">
    <text evidence="2">The sequence shown here is derived from an EMBL/GenBank/DDBJ whole genome shotgun (WGS) entry which is preliminary data.</text>
</comment>
<dbReference type="InterPro" id="IPR050471">
    <property type="entry name" value="AB_hydrolase"/>
</dbReference>
<organism evidence="2 3">
    <name type="scientific">Tigheibacillus halophilus</name>
    <dbReference type="NCBI Taxonomy" id="361280"/>
    <lineage>
        <taxon>Bacteria</taxon>
        <taxon>Bacillati</taxon>
        <taxon>Bacillota</taxon>
        <taxon>Bacilli</taxon>
        <taxon>Bacillales</taxon>
        <taxon>Bacillaceae</taxon>
        <taxon>Tigheibacillus</taxon>
    </lineage>
</organism>
<keyword evidence="2" id="KW-0378">Hydrolase</keyword>
<evidence type="ECO:0000313" key="3">
    <source>
        <dbReference type="Proteomes" id="UP001281447"/>
    </source>
</evidence>
<dbReference type="Gene3D" id="3.40.50.1820">
    <property type="entry name" value="alpha/beta hydrolase"/>
    <property type="match status" value="1"/>
</dbReference>
<dbReference type="GO" id="GO:0016787">
    <property type="term" value="F:hydrolase activity"/>
    <property type="evidence" value="ECO:0007669"/>
    <property type="project" value="UniProtKB-KW"/>
</dbReference>
<gene>
    <name evidence="2" type="ORF">RWE15_16315</name>
</gene>
<reference evidence="2 3" key="1">
    <citation type="submission" date="2023-10" db="EMBL/GenBank/DDBJ databases">
        <title>Virgibacillus halophilus 5B73C genome.</title>
        <authorList>
            <person name="Miliotis G."/>
            <person name="Sengupta P."/>
            <person name="Hameed A."/>
            <person name="Chuvochina M."/>
            <person name="Mcdonagh F."/>
            <person name="Simpson A.C."/>
            <person name="Singh N.K."/>
            <person name="Rekha P.D."/>
            <person name="Raman K."/>
            <person name="Hugenholtz P."/>
            <person name="Venkateswaran K."/>
        </authorList>
    </citation>
    <scope>NUCLEOTIDE SEQUENCE [LARGE SCALE GENOMIC DNA]</scope>
    <source>
        <strain evidence="2 3">5B73C</strain>
    </source>
</reference>
<dbReference type="Pfam" id="PF00561">
    <property type="entry name" value="Abhydrolase_1"/>
    <property type="match status" value="1"/>
</dbReference>
<protein>
    <submittedName>
        <fullName evidence="2">Alpha/beta hydrolase</fullName>
    </submittedName>
</protein>
<dbReference type="InterPro" id="IPR000073">
    <property type="entry name" value="AB_hydrolase_1"/>
</dbReference>
<feature type="domain" description="AB hydrolase-1" evidence="1">
    <location>
        <begin position="22"/>
        <end position="120"/>
    </location>
</feature>
<accession>A0ABU5CA14</accession>
<proteinExistence type="predicted"/>
<dbReference type="Proteomes" id="UP001281447">
    <property type="component" value="Unassembled WGS sequence"/>
</dbReference>
<evidence type="ECO:0000313" key="2">
    <source>
        <dbReference type="EMBL" id="MDY0395696.1"/>
    </source>
</evidence>
<dbReference type="InterPro" id="IPR029058">
    <property type="entry name" value="AB_hydrolase_fold"/>
</dbReference>
<dbReference type="SUPFAM" id="SSF53474">
    <property type="entry name" value="alpha/beta-Hydrolases"/>
    <property type="match status" value="1"/>
</dbReference>
<sequence length="127" mass="14206">MPLIEINGSKIEVFQKGSNGTPIFILPGMGCSFDDWYEVTEHLCKTNKVILFHRQGLGESELGNEIRNTEATVEDLMSLMLYLKISEPVILAGHSYGGLCAQHFVKLYPHYTKGLVLVDATSVDLRY</sequence>